<evidence type="ECO:0000256" key="1">
    <source>
        <dbReference type="ARBA" id="ARBA00005736"/>
    </source>
</evidence>
<reference evidence="5 6" key="1">
    <citation type="journal article" date="2010" name="Plant Cell">
        <title>The Chlorella variabilis NC64A genome reveals adaptation to photosymbiosis, coevolution with viruses, and cryptic sex.</title>
        <authorList>
            <person name="Blanc G."/>
            <person name="Duncan G."/>
            <person name="Agarkova I."/>
            <person name="Borodovsky M."/>
            <person name="Gurnon J."/>
            <person name="Kuo A."/>
            <person name="Lindquist E."/>
            <person name="Lucas S."/>
            <person name="Pangilinan J."/>
            <person name="Polle J."/>
            <person name="Salamov A."/>
            <person name="Terry A."/>
            <person name="Yamada T."/>
            <person name="Dunigan D.D."/>
            <person name="Grigoriev I.V."/>
            <person name="Claverie J.M."/>
            <person name="Van Etten J.L."/>
        </authorList>
    </citation>
    <scope>NUCLEOTIDE SEQUENCE [LARGE SCALE GENOMIC DNA]</scope>
    <source>
        <strain evidence="5 6">NC64A</strain>
    </source>
</reference>
<dbReference type="InterPro" id="IPR024337">
    <property type="entry name" value="tRNA_splic_suSen54"/>
</dbReference>
<accession>E1ZHT6</accession>
<protein>
    <recommendedName>
        <fullName evidence="4">tRNA-splicing endonuclease subunit Sen54 N-terminal domain-containing protein</fullName>
    </recommendedName>
</protein>
<dbReference type="PANTHER" id="PTHR21027">
    <property type="entry name" value="TRNA-SPLICING ENDONUCLEASE SUBUNIT SEN54"/>
    <property type="match status" value="1"/>
</dbReference>
<proteinExistence type="inferred from homology"/>
<feature type="domain" description="tRNA-splicing endonuclease subunit Sen54 N-terminal" evidence="4">
    <location>
        <begin position="49"/>
        <end position="106"/>
    </location>
</feature>
<sequence length="416" mass="45531">MEEQPASKRRSVFKRGQKQELFDDGQEPDEQAELLGKLGELHSVWAMERTGRDLAAAIWRPELGLAEVVLQKGKLLAHMGFMRGSKLYLFIEEAVYLLDRANLLLFLHQAHSGTDSSGRRWQQSQQQRLLSLAEAHDLMLATGVSMDRYLVFCKLLRAGYIVQRHPARWLLRPGEGPVQAWAGWGQAPAMAAGGKQQQVCGARSAVVQQCQQQQVQQQQPLAAARAGSTVPTPPAALPAGRTPKRPKVQPQQQRSGTWWVAGPASVQQQQQGQLHDVHSSSANPWLRCLPANFLDSLPRCTVLPDAAQRARAAFPCMAPLQAIPLAELQPPTGPSGGHHLLHYDVFNSNSRFSRKAPGNPAFVVSVLPCTALPTPQDMSAADAAADGVPVRFSTIEKGDICYYGLAHVELRSILPS</sequence>
<evidence type="ECO:0000313" key="5">
    <source>
        <dbReference type="EMBL" id="EFN54519.1"/>
    </source>
</evidence>
<feature type="region of interest" description="Disordered" evidence="3">
    <location>
        <begin position="222"/>
        <end position="257"/>
    </location>
</feature>
<dbReference type="RefSeq" id="XP_005846621.1">
    <property type="nucleotide sequence ID" value="XM_005846559.1"/>
</dbReference>
<dbReference type="GO" id="GO:0000214">
    <property type="term" value="C:tRNA-intron endonuclease complex"/>
    <property type="evidence" value="ECO:0007669"/>
    <property type="project" value="TreeGrafter"/>
</dbReference>
<evidence type="ECO:0000313" key="6">
    <source>
        <dbReference type="Proteomes" id="UP000008141"/>
    </source>
</evidence>
<dbReference type="InParanoid" id="E1ZHT6"/>
<evidence type="ECO:0000256" key="3">
    <source>
        <dbReference type="SAM" id="MobiDB-lite"/>
    </source>
</evidence>
<dbReference type="KEGG" id="cvr:CHLNCDRAFT_135249"/>
<dbReference type="PANTHER" id="PTHR21027:SF1">
    <property type="entry name" value="TRNA-SPLICING ENDONUCLEASE SUBUNIT SEN54"/>
    <property type="match status" value="1"/>
</dbReference>
<dbReference type="AlphaFoldDB" id="E1ZHT6"/>
<dbReference type="OrthoDB" id="514732at2759"/>
<name>E1ZHT6_CHLVA</name>
<comment type="similarity">
    <text evidence="1">Belongs to the SEN54 family.</text>
</comment>
<dbReference type="GO" id="GO:0000379">
    <property type="term" value="P:tRNA-type intron splice site recognition and cleavage"/>
    <property type="evidence" value="ECO:0007669"/>
    <property type="project" value="TreeGrafter"/>
</dbReference>
<gene>
    <name evidence="5" type="ORF">CHLNCDRAFT_135249</name>
</gene>
<dbReference type="Proteomes" id="UP000008141">
    <property type="component" value="Unassembled WGS sequence"/>
</dbReference>
<dbReference type="InterPro" id="IPR024336">
    <property type="entry name" value="tRNA_splic_suSen54_N"/>
</dbReference>
<keyword evidence="6" id="KW-1185">Reference proteome</keyword>
<dbReference type="GeneID" id="17354007"/>
<keyword evidence="2" id="KW-0819">tRNA processing</keyword>
<evidence type="ECO:0000259" key="4">
    <source>
        <dbReference type="Pfam" id="PF12928"/>
    </source>
</evidence>
<evidence type="ECO:0000256" key="2">
    <source>
        <dbReference type="ARBA" id="ARBA00022694"/>
    </source>
</evidence>
<feature type="region of interest" description="Disordered" evidence="3">
    <location>
        <begin position="1"/>
        <end position="26"/>
    </location>
</feature>
<organism evidence="6">
    <name type="scientific">Chlorella variabilis</name>
    <name type="common">Green alga</name>
    <dbReference type="NCBI Taxonomy" id="554065"/>
    <lineage>
        <taxon>Eukaryota</taxon>
        <taxon>Viridiplantae</taxon>
        <taxon>Chlorophyta</taxon>
        <taxon>core chlorophytes</taxon>
        <taxon>Trebouxiophyceae</taxon>
        <taxon>Chlorellales</taxon>
        <taxon>Chlorellaceae</taxon>
        <taxon>Chlorella clade</taxon>
        <taxon>Chlorella</taxon>
    </lineage>
</organism>
<dbReference type="STRING" id="554065.E1ZHT6"/>
<feature type="compositionally biased region" description="Basic residues" evidence="3">
    <location>
        <begin position="7"/>
        <end position="16"/>
    </location>
</feature>
<dbReference type="EMBL" id="GL433847">
    <property type="protein sequence ID" value="EFN54519.1"/>
    <property type="molecule type" value="Genomic_DNA"/>
</dbReference>
<dbReference type="Pfam" id="PF12928">
    <property type="entry name" value="tRNA_int_end_N2"/>
    <property type="match status" value="1"/>
</dbReference>